<dbReference type="Proteomes" id="UP000182829">
    <property type="component" value="Unassembled WGS sequence"/>
</dbReference>
<gene>
    <name evidence="9" type="ORF">SAMN05443661_15021</name>
</gene>
<dbReference type="GO" id="GO:0016151">
    <property type="term" value="F:nickel cation binding"/>
    <property type="evidence" value="ECO:0007669"/>
    <property type="project" value="InterPro"/>
</dbReference>
<dbReference type="InterPro" id="IPR018194">
    <property type="entry name" value="Ni-dep_hyd_lsu_Ni_BS"/>
</dbReference>
<comment type="cofactor">
    <cofactor evidence="1 7">
        <name>Ni(2+)</name>
        <dbReference type="ChEBI" id="CHEBI:49786"/>
    </cofactor>
</comment>
<organism evidence="9 10">
    <name type="scientific">Natronobacterium gregoryi</name>
    <dbReference type="NCBI Taxonomy" id="44930"/>
    <lineage>
        <taxon>Archaea</taxon>
        <taxon>Methanobacteriati</taxon>
        <taxon>Methanobacteriota</taxon>
        <taxon>Stenosarchaea group</taxon>
        <taxon>Halobacteria</taxon>
        <taxon>Halobacteriales</taxon>
        <taxon>Natrialbaceae</taxon>
        <taxon>Natronobacterium</taxon>
    </lineage>
</organism>
<feature type="binding site" evidence="7">
    <location>
        <position position="491"/>
    </location>
    <ligand>
        <name>Mg(2+)</name>
        <dbReference type="ChEBI" id="CHEBI:18420"/>
    </ligand>
</feature>
<dbReference type="InterPro" id="IPR029014">
    <property type="entry name" value="NiFe-Hase_large"/>
</dbReference>
<feature type="binding site" evidence="7">
    <location>
        <position position="41"/>
    </location>
    <ligand>
        <name>Mg(2+)</name>
        <dbReference type="ChEBI" id="CHEBI:18420"/>
    </ligand>
</feature>
<reference evidence="9 10" key="1">
    <citation type="submission" date="2016-10" db="EMBL/GenBank/DDBJ databases">
        <authorList>
            <person name="de Groot N.N."/>
        </authorList>
    </citation>
    <scope>NUCLEOTIDE SEQUENCE [LARGE SCALE GENOMIC DNA]</scope>
    <source>
        <strain evidence="9 10">SP2</strain>
    </source>
</reference>
<evidence type="ECO:0000256" key="4">
    <source>
        <dbReference type="ARBA" id="ARBA00022596"/>
    </source>
</evidence>
<evidence type="ECO:0000256" key="1">
    <source>
        <dbReference type="ARBA" id="ARBA00001967"/>
    </source>
</evidence>
<dbReference type="InterPro" id="IPR050867">
    <property type="entry name" value="NiFe/NiFeSe_hydrgnase_LSU"/>
</dbReference>
<comment type="subcellular location">
    <subcellularLocation>
        <location evidence="2">Cell envelope</location>
    </subcellularLocation>
</comment>
<dbReference type="PROSITE" id="PS00508">
    <property type="entry name" value="NI_HGENASE_L_2"/>
    <property type="match status" value="1"/>
</dbReference>
<feature type="binding site" evidence="7">
    <location>
        <position position="60"/>
    </location>
    <ligand>
        <name>Ni(2+)</name>
        <dbReference type="ChEBI" id="CHEBI:49786"/>
    </ligand>
</feature>
<dbReference type="OrthoDB" id="42371at2157"/>
<feature type="compositionally biased region" description="Basic and acidic residues" evidence="8">
    <location>
        <begin position="507"/>
        <end position="522"/>
    </location>
</feature>
<dbReference type="Pfam" id="PF00374">
    <property type="entry name" value="NiFeSe_Hases"/>
    <property type="match status" value="2"/>
</dbReference>
<keyword evidence="7" id="KW-0460">Magnesium</keyword>
<dbReference type="InterPro" id="IPR001501">
    <property type="entry name" value="Ni-dep_hyd_lsu"/>
</dbReference>
<keyword evidence="5 7" id="KW-0479">Metal-binding</keyword>
<feature type="binding site" evidence="7">
    <location>
        <position position="63"/>
    </location>
    <ligand>
        <name>Ni(2+)</name>
        <dbReference type="ChEBI" id="CHEBI:49786"/>
    </ligand>
</feature>
<keyword evidence="6" id="KW-0560">Oxidoreductase</keyword>
<feature type="region of interest" description="Disordered" evidence="8">
    <location>
        <begin position="503"/>
        <end position="522"/>
    </location>
</feature>
<evidence type="ECO:0000313" key="9">
    <source>
        <dbReference type="EMBL" id="SFJ64044.1"/>
    </source>
</evidence>
<feature type="compositionally biased region" description="Basic and acidic residues" evidence="8">
    <location>
        <begin position="308"/>
        <end position="321"/>
    </location>
</feature>
<accession>A0A1I3SZ09</accession>
<name>A0A1I3SZ09_9EURY</name>
<keyword evidence="7" id="KW-0408">Iron</keyword>
<dbReference type="SUPFAM" id="SSF56762">
    <property type="entry name" value="HydB/Nqo4-like"/>
    <property type="match status" value="1"/>
</dbReference>
<dbReference type="PANTHER" id="PTHR42958">
    <property type="entry name" value="HYDROGENASE-2 LARGE CHAIN"/>
    <property type="match status" value="1"/>
</dbReference>
<dbReference type="GO" id="GO:0008901">
    <property type="term" value="F:ferredoxin hydrogenase activity"/>
    <property type="evidence" value="ECO:0007669"/>
    <property type="project" value="InterPro"/>
</dbReference>
<sequence length="522" mass="56656">MVEVTIDPTTRIEGHHGTELEIENGEVVNAKSQMKMFRGAEIITLGRPPYDAPMLTGKVCGVCFTCHRLASSKAVENAAQDAGVFEGPPRNAVLLRNALEGIFYLWNHAIHLYALVGPDYSDAVADTGLDRLDPIEGEGYQAALDQQRKLLKAFAEFGGRAPHPLTYVPGGMAGQPDPSTVESVKSRVAEVSEWIGPTEAAPEVLERYLAADEPGDVEVDPDLGEGLHDLVGLLVAAAQAGTAEHGVGPNRYYSNGVFDHADGDGLFLDRGIYRNGLVESKTRDEIIDAISEDTAYSWYTNDSGGDPAKAKPPEPAPDKDDAYSWGTAPRWNGQTMETGPLARLVIDDRDPFDLRADLGGGAAESNTLNRLIARAQEILLVRDEVLNWLDALDFDEPFVHEWTDDFTGQGVGLWEPSRGALSHWTSVDSGEVERYQIITPTLWNLGPRDAEGQPSILEEGLVGMEVDDVENPLNVMRTIRSFDPCLACAVHVQSPDAEYETVLEPARPGDKLGAETDGSRGE</sequence>
<dbReference type="GeneID" id="14208026"/>
<dbReference type="EMBL" id="FORO01000050">
    <property type="protein sequence ID" value="SFJ64044.1"/>
    <property type="molecule type" value="Genomic_DNA"/>
</dbReference>
<comment type="cofactor">
    <cofactor evidence="7">
        <name>Fe cation</name>
        <dbReference type="ChEBI" id="CHEBI:24875"/>
    </cofactor>
</comment>
<feature type="binding site" evidence="7">
    <location>
        <position position="488"/>
    </location>
    <ligand>
        <name>Fe cation</name>
        <dbReference type="ChEBI" id="CHEBI:24875"/>
    </ligand>
</feature>
<evidence type="ECO:0000256" key="6">
    <source>
        <dbReference type="ARBA" id="ARBA00023002"/>
    </source>
</evidence>
<evidence type="ECO:0000256" key="8">
    <source>
        <dbReference type="SAM" id="MobiDB-lite"/>
    </source>
</evidence>
<dbReference type="PANTHER" id="PTHR42958:SF4">
    <property type="entry name" value="HYDROGENASE EXPRESSION_FORMATION PROTEIN HUPK"/>
    <property type="match status" value="1"/>
</dbReference>
<evidence type="ECO:0000313" key="10">
    <source>
        <dbReference type="Proteomes" id="UP000182829"/>
    </source>
</evidence>
<evidence type="ECO:0000256" key="7">
    <source>
        <dbReference type="PIRSR" id="PIRSR601501-1"/>
    </source>
</evidence>
<protein>
    <submittedName>
        <fullName evidence="9">Hydrogenase large subunit</fullName>
    </submittedName>
</protein>
<keyword evidence="4 7" id="KW-0533">Nickel</keyword>
<evidence type="ECO:0000256" key="2">
    <source>
        <dbReference type="ARBA" id="ARBA00004196"/>
    </source>
</evidence>
<feature type="binding site" evidence="7">
    <location>
        <position position="485"/>
    </location>
    <ligand>
        <name>Ni(2+)</name>
        <dbReference type="ChEBI" id="CHEBI:49786"/>
    </ligand>
</feature>
<dbReference type="RefSeq" id="WP_015233559.1">
    <property type="nucleotide sequence ID" value="NZ_FORO01000050.1"/>
</dbReference>
<dbReference type="OMA" id="PRDAGFI"/>
<feature type="binding site" evidence="7">
    <location>
        <position position="63"/>
    </location>
    <ligand>
        <name>Fe cation</name>
        <dbReference type="ChEBI" id="CHEBI:24875"/>
    </ligand>
</feature>
<comment type="similarity">
    <text evidence="3">Belongs to the [NiFe]/[NiFeSe] hydrogenase large subunit family.</text>
</comment>
<evidence type="ECO:0000256" key="5">
    <source>
        <dbReference type="ARBA" id="ARBA00022723"/>
    </source>
</evidence>
<dbReference type="AlphaFoldDB" id="A0A1I3SZ09"/>
<dbReference type="Gene3D" id="1.10.645.10">
    <property type="entry name" value="Cytochrome-c3 Hydrogenase, chain B"/>
    <property type="match status" value="1"/>
</dbReference>
<feature type="binding site" evidence="7">
    <location>
        <position position="437"/>
    </location>
    <ligand>
        <name>Mg(2+)</name>
        <dbReference type="ChEBI" id="CHEBI:18420"/>
    </ligand>
</feature>
<evidence type="ECO:0000256" key="3">
    <source>
        <dbReference type="ARBA" id="ARBA00009292"/>
    </source>
</evidence>
<proteinExistence type="inferred from homology"/>
<feature type="region of interest" description="Disordered" evidence="8">
    <location>
        <begin position="298"/>
        <end position="321"/>
    </location>
</feature>